<evidence type="ECO:0000313" key="1">
    <source>
        <dbReference type="EMBL" id="CAH2012458.1"/>
    </source>
</evidence>
<keyword evidence="2" id="KW-1185">Reference proteome</keyword>
<dbReference type="Proteomes" id="UP001152888">
    <property type="component" value="Unassembled WGS sequence"/>
</dbReference>
<protein>
    <submittedName>
        <fullName evidence="1">Uncharacterized protein</fullName>
    </submittedName>
</protein>
<gene>
    <name evidence="1" type="ORF">ACAOBT_LOCUS32852</name>
</gene>
<dbReference type="AlphaFoldDB" id="A0A9P0Q9U5"/>
<proteinExistence type="predicted"/>
<reference evidence="1" key="1">
    <citation type="submission" date="2022-03" db="EMBL/GenBank/DDBJ databases">
        <authorList>
            <person name="Sayadi A."/>
        </authorList>
    </citation>
    <scope>NUCLEOTIDE SEQUENCE</scope>
</reference>
<evidence type="ECO:0000313" key="2">
    <source>
        <dbReference type="Proteomes" id="UP001152888"/>
    </source>
</evidence>
<dbReference type="InterPro" id="IPR016024">
    <property type="entry name" value="ARM-type_fold"/>
</dbReference>
<accession>A0A9P0Q9U5</accession>
<sequence>MNLSKIIETDSVYGQYCKININKGWYPQEPSQFLTKYFQTACDALLSNNGKLWKLTLRDISENPRVGPITDWFYRFGYFMLMKDSIPFVTLRALYLIETLENSPLSSSQVSLKQLNLLLRLILQRLASSTNKAVLKPLCSVLATLCLREPLRKMAINKIIQKLDKLYEHTLSLLTLIYFLGVEAAQSIFLPNLDRFLENIRGCDDPDIIYITKGIYGQICRANLNDTHIQTRFVYSISKGLSLGDEIMVLWKPFRRKGVVETKDEINFVPMKTQLIKTRRKVDVEIRRGVLKPRLEDVFEIPLKNCKVKKAVEDHRKGLKSHKKETRVIVGKTTLLFSVLKSNDRKMKNGCCDHSLLGYNL</sequence>
<dbReference type="SUPFAM" id="SSF48371">
    <property type="entry name" value="ARM repeat"/>
    <property type="match status" value="1"/>
</dbReference>
<comment type="caution">
    <text evidence="1">The sequence shown here is derived from an EMBL/GenBank/DDBJ whole genome shotgun (WGS) entry which is preliminary data.</text>
</comment>
<dbReference type="OrthoDB" id="6621890at2759"/>
<dbReference type="EMBL" id="CAKOFQ010008184">
    <property type="protein sequence ID" value="CAH2012458.1"/>
    <property type="molecule type" value="Genomic_DNA"/>
</dbReference>
<name>A0A9P0Q9U5_ACAOB</name>
<organism evidence="1 2">
    <name type="scientific">Acanthoscelides obtectus</name>
    <name type="common">Bean weevil</name>
    <name type="synonym">Bruchus obtectus</name>
    <dbReference type="NCBI Taxonomy" id="200917"/>
    <lineage>
        <taxon>Eukaryota</taxon>
        <taxon>Metazoa</taxon>
        <taxon>Ecdysozoa</taxon>
        <taxon>Arthropoda</taxon>
        <taxon>Hexapoda</taxon>
        <taxon>Insecta</taxon>
        <taxon>Pterygota</taxon>
        <taxon>Neoptera</taxon>
        <taxon>Endopterygota</taxon>
        <taxon>Coleoptera</taxon>
        <taxon>Polyphaga</taxon>
        <taxon>Cucujiformia</taxon>
        <taxon>Chrysomeloidea</taxon>
        <taxon>Chrysomelidae</taxon>
        <taxon>Bruchinae</taxon>
        <taxon>Bruchini</taxon>
        <taxon>Acanthoscelides</taxon>
    </lineage>
</organism>